<feature type="compositionally biased region" description="Acidic residues" evidence="1">
    <location>
        <begin position="129"/>
        <end position="141"/>
    </location>
</feature>
<sequence>MLHMRKMETYGLQEFSVQEGRSYSGELFGCRDLFLRGNRRPSSQNMMNTYELRAILPTAYPGKCNCIAYNYVHFLNYCEDLDPRRRLGSFEDEELETMPQGLAVSADGDTGNESDASMDKNMHTPQGSEGDDDGTDEAFEC</sequence>
<accession>A0AAD5RHM5</accession>
<feature type="region of interest" description="Disordered" evidence="1">
    <location>
        <begin position="89"/>
        <end position="141"/>
    </location>
</feature>
<evidence type="ECO:0000313" key="3">
    <source>
        <dbReference type="Proteomes" id="UP001196413"/>
    </source>
</evidence>
<dbReference type="AlphaFoldDB" id="A0AAD5RHM5"/>
<dbReference type="Proteomes" id="UP001196413">
    <property type="component" value="Unassembled WGS sequence"/>
</dbReference>
<protein>
    <submittedName>
        <fullName evidence="2">Uncharacterized protein</fullName>
    </submittedName>
</protein>
<dbReference type="EMBL" id="JAHQIW010007465">
    <property type="protein sequence ID" value="KAJ1374519.1"/>
    <property type="molecule type" value="Genomic_DNA"/>
</dbReference>
<evidence type="ECO:0000256" key="1">
    <source>
        <dbReference type="SAM" id="MobiDB-lite"/>
    </source>
</evidence>
<reference evidence="2" key="1">
    <citation type="submission" date="2021-06" db="EMBL/GenBank/DDBJ databases">
        <title>Parelaphostrongylus tenuis whole genome reference sequence.</title>
        <authorList>
            <person name="Garwood T.J."/>
            <person name="Larsen P.A."/>
            <person name="Fountain-Jones N.M."/>
            <person name="Garbe J.R."/>
            <person name="Macchietto M.G."/>
            <person name="Kania S.A."/>
            <person name="Gerhold R.W."/>
            <person name="Richards J.E."/>
            <person name="Wolf T.M."/>
        </authorList>
    </citation>
    <scope>NUCLEOTIDE SEQUENCE</scope>
    <source>
        <strain evidence="2">MNPRO001-30</strain>
        <tissue evidence="2">Meninges</tissue>
    </source>
</reference>
<proteinExistence type="predicted"/>
<keyword evidence="3" id="KW-1185">Reference proteome</keyword>
<comment type="caution">
    <text evidence="2">The sequence shown here is derived from an EMBL/GenBank/DDBJ whole genome shotgun (WGS) entry which is preliminary data.</text>
</comment>
<gene>
    <name evidence="2" type="ORF">KIN20_037222</name>
</gene>
<name>A0AAD5RHM5_PARTN</name>
<evidence type="ECO:0000313" key="2">
    <source>
        <dbReference type="EMBL" id="KAJ1374519.1"/>
    </source>
</evidence>
<organism evidence="2 3">
    <name type="scientific">Parelaphostrongylus tenuis</name>
    <name type="common">Meningeal worm</name>
    <dbReference type="NCBI Taxonomy" id="148309"/>
    <lineage>
        <taxon>Eukaryota</taxon>
        <taxon>Metazoa</taxon>
        <taxon>Ecdysozoa</taxon>
        <taxon>Nematoda</taxon>
        <taxon>Chromadorea</taxon>
        <taxon>Rhabditida</taxon>
        <taxon>Rhabditina</taxon>
        <taxon>Rhabditomorpha</taxon>
        <taxon>Strongyloidea</taxon>
        <taxon>Metastrongylidae</taxon>
        <taxon>Parelaphostrongylus</taxon>
    </lineage>
</organism>